<dbReference type="GO" id="GO:0003723">
    <property type="term" value="F:RNA binding"/>
    <property type="evidence" value="ECO:0007669"/>
    <property type="project" value="UniProtKB-UniRule"/>
</dbReference>
<dbReference type="InParanoid" id="R4FKY5"/>
<evidence type="ECO:0000313" key="4">
    <source>
        <dbReference type="EMBL" id="JAA75196.1"/>
    </source>
</evidence>
<reference evidence="5" key="3">
    <citation type="submission" date="2015-05" db="UniProtKB">
        <authorList>
            <consortium name="EnsemblMetazoa"/>
        </authorList>
    </citation>
    <scope>IDENTIFICATION</scope>
</reference>
<protein>
    <submittedName>
        <fullName evidence="4 5">Putative thump domain-containing protein</fullName>
    </submittedName>
</protein>
<dbReference type="Gene3D" id="3.30.2300.10">
    <property type="entry name" value="THUMP superfamily"/>
    <property type="match status" value="1"/>
</dbReference>
<dbReference type="GeneID" id="141446146"/>
<dbReference type="PANTHER" id="PTHR13452:SF10">
    <property type="entry name" value="THUMP DOMAIN-CONTAINING PROTEIN 1"/>
    <property type="match status" value="1"/>
</dbReference>
<reference evidence="4" key="1">
    <citation type="submission" date="2013-04" db="EMBL/GenBank/DDBJ databases">
        <title>An insight into the transcriptome of the digestive tract of the blood sucking bug, Rhodnius prolixus.</title>
        <authorList>
            <person name="Ribeiro J.M.C."/>
            <person name="Genta F.A."/>
            <person name="Sorgine M.H.F."/>
            <person name="Paiva-Silva G.O."/>
            <person name="Majerowicz D."/>
            <person name="Medeiros M."/>
            <person name="Koerich L."/>
            <person name="Terra W.R."/>
            <person name="Ferreira C."/>
            <person name="Pimentel A.C."/>
            <person name="Bisch P.M."/>
            <person name="Diniz M.M.P."/>
            <person name="Nascimento R."/>
            <person name="Salmon D."/>
            <person name="Silber A.M."/>
            <person name="Alves M."/>
            <person name="Oliveira M.F."/>
            <person name="Gondim K.C."/>
            <person name="Silva Neto M.A.C."/>
            <person name="Atella G.C."/>
            <person name="Araujo H."/>
            <person name="Dias F.S."/>
            <person name="Polycarpo C.R."/>
            <person name="Fampa P."/>
            <person name="Melo A.C."/>
            <person name="Tanaka A.S."/>
            <person name="Balczun C."/>
            <person name="Oliveira J.H.M."/>
            <person name="Goncalves R."/>
            <person name="Lazoski C."/>
            <person name="Pereira M.A."/>
            <person name="Rivera-Pomar R."/>
            <person name="Diambra L."/>
            <person name="Schaub G.A."/>
            <person name="Garcia E.S."/>
            <person name="Azambuja P."/>
            <person name="Braz G.R.C."/>
            <person name="Oliveira P.L."/>
        </authorList>
    </citation>
    <scope>NUCLEOTIDE SEQUENCE</scope>
</reference>
<dbReference type="SMART" id="SM00981">
    <property type="entry name" value="THUMP"/>
    <property type="match status" value="1"/>
</dbReference>
<dbReference type="Pfam" id="PF02926">
    <property type="entry name" value="THUMP"/>
    <property type="match status" value="1"/>
</dbReference>
<evidence type="ECO:0000313" key="5">
    <source>
        <dbReference type="EnsemblMetazoa" id="RPRC005091-PA"/>
    </source>
</evidence>
<dbReference type="CDD" id="cd11717">
    <property type="entry name" value="THUMP_THUMPD1_like"/>
    <property type="match status" value="1"/>
</dbReference>
<dbReference type="HOGENOM" id="CLU_039352_0_1_1"/>
<keyword evidence="2" id="KW-0694">RNA-binding</keyword>
<comment type="similarity">
    <text evidence="1">Belongs to the THUMPD1 family.</text>
</comment>
<proteinExistence type="evidence at transcript level"/>
<reference evidence="6" key="2">
    <citation type="submission" date="2015-04" db="EMBL/GenBank/DDBJ databases">
        <authorList>
            <person name="Wilson R.K."/>
            <person name="Warren W."/>
            <person name="Dotson E."/>
            <person name="Oliveira P.L."/>
        </authorList>
    </citation>
    <scope>NUCLEOTIDE SEQUENCE</scope>
</reference>
<organism evidence="4">
    <name type="scientific">Rhodnius prolixus</name>
    <name type="common">Triatomid bug</name>
    <dbReference type="NCBI Taxonomy" id="13249"/>
    <lineage>
        <taxon>Eukaryota</taxon>
        <taxon>Metazoa</taxon>
        <taxon>Ecdysozoa</taxon>
        <taxon>Arthropoda</taxon>
        <taxon>Hexapoda</taxon>
        <taxon>Insecta</taxon>
        <taxon>Pterygota</taxon>
        <taxon>Neoptera</taxon>
        <taxon>Paraneoptera</taxon>
        <taxon>Hemiptera</taxon>
        <taxon>Heteroptera</taxon>
        <taxon>Panheteroptera</taxon>
        <taxon>Cimicomorpha</taxon>
        <taxon>Reduviidae</taxon>
        <taxon>Triatominae</taxon>
        <taxon>Rhodnius</taxon>
    </lineage>
</organism>
<dbReference type="SUPFAM" id="SSF143437">
    <property type="entry name" value="THUMP domain-like"/>
    <property type="match status" value="1"/>
</dbReference>
<dbReference type="AlphaFoldDB" id="R4FKY5"/>
<dbReference type="FunFam" id="3.30.2300.10:FF:000001">
    <property type="entry name" value="THUMP domain-containing protein 1"/>
    <property type="match status" value="1"/>
</dbReference>
<evidence type="ECO:0000313" key="6">
    <source>
        <dbReference type="Proteomes" id="UP000015103"/>
    </source>
</evidence>
<dbReference type="VEuPathDB" id="VectorBase:RPRC005091"/>
<evidence type="ECO:0000256" key="2">
    <source>
        <dbReference type="PROSITE-ProRule" id="PRU00529"/>
    </source>
</evidence>
<dbReference type="eggNOG" id="KOG3943">
    <property type="taxonomic scope" value="Eukaryota"/>
</dbReference>
<keyword evidence="6" id="KW-1185">Reference proteome</keyword>
<dbReference type="FunCoup" id="R4FKY5">
    <property type="interactions" value="1891"/>
</dbReference>
<dbReference type="Proteomes" id="UP000015103">
    <property type="component" value="Unassembled WGS sequence"/>
</dbReference>
<dbReference type="OMA" id="MNEKACV"/>
<dbReference type="EMBL" id="GAHY01002314">
    <property type="protein sequence ID" value="JAA75196.1"/>
    <property type="molecule type" value="mRNA"/>
</dbReference>
<dbReference type="InterPro" id="IPR040183">
    <property type="entry name" value="THUMPD1-like"/>
</dbReference>
<dbReference type="GO" id="GO:0006400">
    <property type="term" value="P:tRNA modification"/>
    <property type="evidence" value="ECO:0007669"/>
    <property type="project" value="InterPro"/>
</dbReference>
<dbReference type="EMBL" id="ACPB03012524">
    <property type="status" value="NOT_ANNOTATED_CDS"/>
    <property type="molecule type" value="Genomic_DNA"/>
</dbReference>
<dbReference type="PROSITE" id="PS51165">
    <property type="entry name" value="THUMP"/>
    <property type="match status" value="1"/>
</dbReference>
<dbReference type="EnsemblMetazoa" id="RPRC005091-RA">
    <property type="protein sequence ID" value="RPRC005091-PA"/>
    <property type="gene ID" value="RPRC005091"/>
</dbReference>
<dbReference type="InterPro" id="IPR004114">
    <property type="entry name" value="THUMP_dom"/>
</dbReference>
<feature type="domain" description="THUMP" evidence="3">
    <location>
        <begin position="122"/>
        <end position="228"/>
    </location>
</feature>
<evidence type="ECO:0000259" key="3">
    <source>
        <dbReference type="PROSITE" id="PS51165"/>
    </source>
</evidence>
<dbReference type="RefSeq" id="XP_073968707.1">
    <property type="nucleotide sequence ID" value="XM_074112606.1"/>
</dbReference>
<dbReference type="RefSeq" id="XP_073968703.1">
    <property type="nucleotide sequence ID" value="XM_074112602.1"/>
</dbReference>
<accession>R4FKY5</accession>
<name>R4FKY5_RHOPR</name>
<sequence>MSSKKRKSYFSNSQLPKRKKLFLQSGMKGFFCTSNGKEKDCIREALNLLDEQYSKICPKTEENEFRKEDIERELEKEVEELKNRCFSDNKPFQVIETDVKSCVFIKTTVNDHVKLATSIFTEIKDQKKCKSKFLIRLLPIEITCKAYIDDIKKAADEIFDVHFKCEPTTYAVMYNHRCNNSVLRAEVIEALCVLVRDRNLNHSVELKNPKKAILVEIIKGICCLSVLSNYYEFKKYNLVELACDRKSTDVVDDKNENTAKKEAKE</sequence>
<evidence type="ECO:0000256" key="1">
    <source>
        <dbReference type="ARBA" id="ARBA00060731"/>
    </source>
</evidence>
<dbReference type="PANTHER" id="PTHR13452">
    <property type="entry name" value="THUMP DOMAIN CONTAINING PROTEIN 1-RELATED"/>
    <property type="match status" value="1"/>
</dbReference>